<reference evidence="3 4" key="1">
    <citation type="journal article" date="2012" name="J. Bacteriol.">
        <title>Draft Genome Sequence of the Purple Photosynthetic Bacterium Phaeospirillum molischianum DSM120, a Particularly Versatile Bacterium.</title>
        <authorList>
            <person name="Duquesne K."/>
            <person name="Prima V."/>
            <person name="Ji B."/>
            <person name="Rouy Z."/>
            <person name="Medigue C."/>
            <person name="Talla E."/>
            <person name="Sturgis J.N."/>
        </authorList>
    </citation>
    <scope>NUCLEOTIDE SEQUENCE [LARGE SCALE GENOMIC DNA]</scope>
    <source>
        <strain evidence="4">DSM120</strain>
    </source>
</reference>
<proteinExistence type="predicted"/>
<gene>
    <name evidence="3" type="primary">virD</name>
    <name evidence="3" type="ORF">PHAMO_470033</name>
</gene>
<feature type="region of interest" description="Disordered" evidence="1">
    <location>
        <begin position="81"/>
        <end position="104"/>
    </location>
</feature>
<dbReference type="InterPro" id="IPR005094">
    <property type="entry name" value="Endonuclease_MobA/VirD2"/>
</dbReference>
<sequence length="717" mass="80732">MIAAQRQDRDTVLRLTQDPHDLGVREPTLLHPNLLVRKTEKILRPHPLISRGDYRPGRPRSDGGHAAKGLRAEILPRLAKAGGNPRHLHGLASKPRTPRTGRFNARGRGAKIAATFPRGSGWSFDRASGMRVRPRRVTVKVRIVKLGGNTGGLHAHLHYLERDGVTRAGEPGRLFSTFADEVDRDAFTERGADDRHQFRMILSPEDGAAYDNLMPFTRDVMAKVEADLGTTLDWVAAEHFDTGHPHVHIVVRGITEDGKILNIAGDYIAHGIRHRASEILTRDLGPQTELEVGRQLEQEVEAERLTRLDKTLIERAEDGVIDLRLDTATTDFGRRHHQLLIARARRLERMGLATPDGPLSWSLSENTEDVLRRMGERGDIIKTMHRAMTEAGLDRPPHYYLVHDPDSPPVIGRVVARGLADEMGVRRYLVLDGIDGYSHYVDIGETEGSFPVGSVLRVSNATTEPRTVDRTVTEIARAHDGRYSIERHLFHDPTASETFAQTHVRRLEAIRRATGAVEREADGTWIIKPDHLDRVRAYERKLTALRPVAIDTLSSISIERQIGADAPTWLDRRIIHEETQPLASHGFGRDVYQAMVRRQQWLIDQKLMERDGHEVIYRTDILAQLQRRELQHLGKQLSAEIGLPYVEAAKGERVEGIFRRSVESAGGRYAVVEKSLEFTLVPWRRDLERHIGRHISGIDRGDTIDWTIGRGRGGPAL</sequence>
<evidence type="ECO:0000313" key="4">
    <source>
        <dbReference type="Proteomes" id="UP000004169"/>
    </source>
</evidence>
<dbReference type="eggNOG" id="COG3843">
    <property type="taxonomic scope" value="Bacteria"/>
</dbReference>
<dbReference type="Pfam" id="PF03432">
    <property type="entry name" value="Relaxase"/>
    <property type="match status" value="1"/>
</dbReference>
<dbReference type="AlphaFoldDB" id="H8FWP5"/>
<name>H8FWP5_MAGML</name>
<comment type="caution">
    <text evidence="3">The sequence shown here is derived from an EMBL/GenBank/DDBJ whole genome shotgun (WGS) entry which is preliminary data.</text>
</comment>
<keyword evidence="4" id="KW-1185">Reference proteome</keyword>
<organism evidence="3 4">
    <name type="scientific">Magnetospirillum molischianum DSM 120</name>
    <dbReference type="NCBI Taxonomy" id="1150626"/>
    <lineage>
        <taxon>Bacteria</taxon>
        <taxon>Pseudomonadati</taxon>
        <taxon>Pseudomonadota</taxon>
        <taxon>Alphaproteobacteria</taxon>
        <taxon>Rhodospirillales</taxon>
        <taxon>Rhodospirillaceae</taxon>
        <taxon>Magnetospirillum</taxon>
    </lineage>
</organism>
<evidence type="ECO:0000313" key="3">
    <source>
        <dbReference type="EMBL" id="CCG42783.1"/>
    </source>
</evidence>
<accession>H8FWP5</accession>
<dbReference type="STRING" id="1150626.PHAMO_470033"/>
<evidence type="ECO:0000256" key="1">
    <source>
        <dbReference type="SAM" id="MobiDB-lite"/>
    </source>
</evidence>
<protein>
    <submittedName>
        <fullName evidence="3">Type IV secretory pathway VirD2 component</fullName>
    </submittedName>
</protein>
<dbReference type="Pfam" id="PF11843">
    <property type="entry name" value="DUF3363"/>
    <property type="match status" value="1"/>
</dbReference>
<dbReference type="EMBL" id="CAHP01000042">
    <property type="protein sequence ID" value="CCG42783.1"/>
    <property type="molecule type" value="Genomic_DNA"/>
</dbReference>
<feature type="domain" description="MobA/VirD2-like nuclease" evidence="2">
    <location>
        <begin position="196"/>
        <end position="266"/>
    </location>
</feature>
<dbReference type="InterPro" id="IPR021795">
    <property type="entry name" value="DUF3363"/>
</dbReference>
<dbReference type="Proteomes" id="UP000004169">
    <property type="component" value="Unassembled WGS sequence"/>
</dbReference>
<evidence type="ECO:0000259" key="2">
    <source>
        <dbReference type="Pfam" id="PF03432"/>
    </source>
</evidence>